<protein>
    <submittedName>
        <fullName evidence="1">Uncharacterized protein</fullName>
    </submittedName>
</protein>
<proteinExistence type="predicted"/>
<feature type="non-terminal residue" evidence="1">
    <location>
        <position position="66"/>
    </location>
</feature>
<accession>A0A7D9LBN5</accession>
<gene>
    <name evidence="1" type="ORF">PACLA_8A030629</name>
</gene>
<dbReference type="EMBL" id="CACRXK020015964">
    <property type="protein sequence ID" value="CAB4029129.1"/>
    <property type="molecule type" value="Genomic_DNA"/>
</dbReference>
<name>A0A7D9LBN5_PARCT</name>
<comment type="caution">
    <text evidence="1">The sequence shown here is derived from an EMBL/GenBank/DDBJ whole genome shotgun (WGS) entry which is preliminary data.</text>
</comment>
<keyword evidence="2" id="KW-1185">Reference proteome</keyword>
<dbReference type="AlphaFoldDB" id="A0A7D9LBN5"/>
<reference evidence="1" key="1">
    <citation type="submission" date="2020-04" db="EMBL/GenBank/DDBJ databases">
        <authorList>
            <person name="Alioto T."/>
            <person name="Alioto T."/>
            <person name="Gomez Garrido J."/>
        </authorList>
    </citation>
    <scope>NUCLEOTIDE SEQUENCE</scope>
    <source>
        <strain evidence="1">A484AB</strain>
    </source>
</reference>
<sequence>MGDKDVQNSELYKEVNLLYINDGSAFVLYAVPFLPLQTLCPVKGQNGAELSAGDCNYKYSLERVAE</sequence>
<evidence type="ECO:0000313" key="2">
    <source>
        <dbReference type="Proteomes" id="UP001152795"/>
    </source>
</evidence>
<organism evidence="1 2">
    <name type="scientific">Paramuricea clavata</name>
    <name type="common">Red gorgonian</name>
    <name type="synonym">Violescent sea-whip</name>
    <dbReference type="NCBI Taxonomy" id="317549"/>
    <lineage>
        <taxon>Eukaryota</taxon>
        <taxon>Metazoa</taxon>
        <taxon>Cnidaria</taxon>
        <taxon>Anthozoa</taxon>
        <taxon>Octocorallia</taxon>
        <taxon>Malacalcyonacea</taxon>
        <taxon>Plexauridae</taxon>
        <taxon>Paramuricea</taxon>
    </lineage>
</organism>
<dbReference type="Proteomes" id="UP001152795">
    <property type="component" value="Unassembled WGS sequence"/>
</dbReference>
<evidence type="ECO:0000313" key="1">
    <source>
        <dbReference type="EMBL" id="CAB4029129.1"/>
    </source>
</evidence>